<keyword evidence="4" id="KW-1185">Reference proteome</keyword>
<dbReference type="GeneID" id="63855648"/>
<accession>A0A9P4GAU7</accession>
<feature type="compositionally biased region" description="Polar residues" evidence="1">
    <location>
        <begin position="200"/>
        <end position="210"/>
    </location>
</feature>
<comment type="caution">
    <text evidence="3">The sequence shown here is derived from an EMBL/GenBank/DDBJ whole genome shotgun (WGS) entry which is preliminary data.</text>
</comment>
<dbReference type="EMBL" id="ML976618">
    <property type="protein sequence ID" value="KAF1841869.1"/>
    <property type="molecule type" value="Genomic_DNA"/>
</dbReference>
<dbReference type="Proteomes" id="UP000800039">
    <property type="component" value="Unassembled WGS sequence"/>
</dbReference>
<keyword evidence="2" id="KW-0812">Transmembrane</keyword>
<dbReference type="RefSeq" id="XP_040784432.1">
    <property type="nucleotide sequence ID" value="XM_040938392.1"/>
</dbReference>
<gene>
    <name evidence="3" type="ORF">K460DRAFT_435119</name>
</gene>
<feature type="compositionally biased region" description="Basic and acidic residues" evidence="1">
    <location>
        <begin position="186"/>
        <end position="195"/>
    </location>
</feature>
<keyword evidence="2" id="KW-0472">Membrane</keyword>
<feature type="transmembrane region" description="Helical" evidence="2">
    <location>
        <begin position="40"/>
        <end position="62"/>
    </location>
</feature>
<feature type="compositionally biased region" description="Low complexity" evidence="1">
    <location>
        <begin position="296"/>
        <end position="306"/>
    </location>
</feature>
<reference evidence="3" key="1">
    <citation type="submission" date="2020-01" db="EMBL/GenBank/DDBJ databases">
        <authorList>
            <consortium name="DOE Joint Genome Institute"/>
            <person name="Haridas S."/>
            <person name="Albert R."/>
            <person name="Binder M."/>
            <person name="Bloem J."/>
            <person name="Labutti K."/>
            <person name="Salamov A."/>
            <person name="Andreopoulos B."/>
            <person name="Baker S.E."/>
            <person name="Barry K."/>
            <person name="Bills G."/>
            <person name="Bluhm B.H."/>
            <person name="Cannon C."/>
            <person name="Castanera R."/>
            <person name="Culley D.E."/>
            <person name="Daum C."/>
            <person name="Ezra D."/>
            <person name="Gonzalez J.B."/>
            <person name="Henrissat B."/>
            <person name="Kuo A."/>
            <person name="Liang C."/>
            <person name="Lipzen A."/>
            <person name="Lutzoni F."/>
            <person name="Magnuson J."/>
            <person name="Mondo S."/>
            <person name="Nolan M."/>
            <person name="Ohm R."/>
            <person name="Pangilinan J."/>
            <person name="Park H.-J."/>
            <person name="Ramirez L."/>
            <person name="Alfaro M."/>
            <person name="Sun H."/>
            <person name="Tritt A."/>
            <person name="Yoshinaga Y."/>
            <person name="Zwiers L.-H."/>
            <person name="Turgeon B.G."/>
            <person name="Goodwin S.B."/>
            <person name="Spatafora J.W."/>
            <person name="Crous P.W."/>
            <person name="Grigoriev I.V."/>
        </authorList>
    </citation>
    <scope>NUCLEOTIDE SEQUENCE</scope>
    <source>
        <strain evidence="3">CBS 394.84</strain>
    </source>
</reference>
<feature type="compositionally biased region" description="Polar residues" evidence="1">
    <location>
        <begin position="268"/>
        <end position="277"/>
    </location>
</feature>
<name>A0A9P4GAU7_9PLEO</name>
<dbReference type="AlphaFoldDB" id="A0A9P4GAU7"/>
<sequence length="438" mass="48100">MTLHRRINSQHASLAYKLSKAQDRSSQRYTTLPDMNQSTIFLIVTIFPCLATLAFLFSLLTFHRTQRTLQTGRRLRRLEAEAILTTSTVDHLAALVENDRRRIQSLANGLHATRRLMERQEGQRNRVSESPNTSRTPRIHRQVSAEQAHTNGVVPGRMAGRLRPTVHATTRLQHPEVITSPGRTHSSGDEGEHYRASRSADASNTPLPSSLDQIRYHISIQIESGVEQFENASSGGSEEGEVNGARQEINGEDPSVSARINGEMVNGNPHSESQTTLVEGDADRNLNASPSPSSPSPSSISSSSVSLRRLNPTLSGDTLVNTYSSDSDHVPLLAIRRRVVMRSAAPRRGEALTPAQHVQLEDLEADLREAEGGWWGLRDGNTEEERTRAGASRLADAELRTGGRQDVNLVGREASDSAVIGDDEAYLDEEGETREGTC</sequence>
<organism evidence="3 4">
    <name type="scientific">Cucurbitaria berberidis CBS 394.84</name>
    <dbReference type="NCBI Taxonomy" id="1168544"/>
    <lineage>
        <taxon>Eukaryota</taxon>
        <taxon>Fungi</taxon>
        <taxon>Dikarya</taxon>
        <taxon>Ascomycota</taxon>
        <taxon>Pezizomycotina</taxon>
        <taxon>Dothideomycetes</taxon>
        <taxon>Pleosporomycetidae</taxon>
        <taxon>Pleosporales</taxon>
        <taxon>Pleosporineae</taxon>
        <taxon>Cucurbitariaceae</taxon>
        <taxon>Cucurbitaria</taxon>
    </lineage>
</organism>
<protein>
    <submittedName>
        <fullName evidence="3">Uncharacterized protein</fullName>
    </submittedName>
</protein>
<keyword evidence="2" id="KW-1133">Transmembrane helix</keyword>
<evidence type="ECO:0000313" key="4">
    <source>
        <dbReference type="Proteomes" id="UP000800039"/>
    </source>
</evidence>
<proteinExistence type="predicted"/>
<evidence type="ECO:0000256" key="2">
    <source>
        <dbReference type="SAM" id="Phobius"/>
    </source>
</evidence>
<feature type="compositionally biased region" description="Basic and acidic residues" evidence="1">
    <location>
        <begin position="115"/>
        <end position="127"/>
    </location>
</feature>
<feature type="region of interest" description="Disordered" evidence="1">
    <location>
        <begin position="114"/>
        <end position="210"/>
    </location>
</feature>
<evidence type="ECO:0000256" key="1">
    <source>
        <dbReference type="SAM" id="MobiDB-lite"/>
    </source>
</evidence>
<evidence type="ECO:0000313" key="3">
    <source>
        <dbReference type="EMBL" id="KAF1841869.1"/>
    </source>
</evidence>
<feature type="region of interest" description="Disordered" evidence="1">
    <location>
        <begin position="228"/>
        <end position="306"/>
    </location>
</feature>